<evidence type="ECO:0000259" key="1">
    <source>
        <dbReference type="Pfam" id="PF01966"/>
    </source>
</evidence>
<name>A0A0G3WKS9_9BACT</name>
<dbReference type="Proteomes" id="UP000035337">
    <property type="component" value="Chromosome"/>
</dbReference>
<accession>A0A0G3WKS9</accession>
<dbReference type="AlphaFoldDB" id="A0A0G3WKS9"/>
<evidence type="ECO:0000313" key="2">
    <source>
        <dbReference type="EMBL" id="AKL98447.1"/>
    </source>
</evidence>
<sequence>MKFSDAQDLLNKYVKGETLLRHSLTVAVVMEYFAKEFGEINPEFYKSVGYLHDIDFELYPNEHCIKAKEILETEKANFPQLTDEIIHAVLSHGYNLTNNVEPISQMEKVLYAIDELTGLIFACAMVRPSKSVSDLEVKSVMKKFKNPAFAANCSRDVISNGAKMLNMDLNEIIEKTILAMRSQSAALGV</sequence>
<dbReference type="STRING" id="1408281.Epro_1068"/>
<dbReference type="EMBL" id="CP009498">
    <property type="protein sequence ID" value="AKL98447.1"/>
    <property type="molecule type" value="Genomic_DNA"/>
</dbReference>
<dbReference type="PANTHER" id="PTHR38659:SF2">
    <property type="entry name" value="HDIG DOMAIN PROTEIN"/>
    <property type="match status" value="1"/>
</dbReference>
<dbReference type="Pfam" id="PF01966">
    <property type="entry name" value="HD"/>
    <property type="match status" value="1"/>
</dbReference>
<dbReference type="OrthoDB" id="9801160at2"/>
<dbReference type="KEGG" id="epo:Epro_1068"/>
<keyword evidence="2" id="KW-0378">Hydrolase</keyword>
<organism evidence="2 3">
    <name type="scientific">Endomicrobium proavitum</name>
    <dbReference type="NCBI Taxonomy" id="1408281"/>
    <lineage>
        <taxon>Bacteria</taxon>
        <taxon>Pseudomonadati</taxon>
        <taxon>Elusimicrobiota</taxon>
        <taxon>Endomicrobiia</taxon>
        <taxon>Endomicrobiales</taxon>
        <taxon>Endomicrobiaceae</taxon>
        <taxon>Endomicrobium</taxon>
    </lineage>
</organism>
<evidence type="ECO:0000313" key="3">
    <source>
        <dbReference type="Proteomes" id="UP000035337"/>
    </source>
</evidence>
<dbReference type="InterPro" id="IPR006674">
    <property type="entry name" value="HD_domain"/>
</dbReference>
<dbReference type="SUPFAM" id="SSF109604">
    <property type="entry name" value="HD-domain/PDEase-like"/>
    <property type="match status" value="1"/>
</dbReference>
<dbReference type="GO" id="GO:0016787">
    <property type="term" value="F:hydrolase activity"/>
    <property type="evidence" value="ECO:0007669"/>
    <property type="project" value="UniProtKB-KW"/>
</dbReference>
<dbReference type="PANTHER" id="PTHR38659">
    <property type="entry name" value="METAL-DEPENDENT PHOSPHOHYDROLASE"/>
    <property type="match status" value="1"/>
</dbReference>
<protein>
    <submittedName>
        <fullName evidence="2">Metal dependent phosphohydrolase</fullName>
    </submittedName>
</protein>
<dbReference type="PATRIC" id="fig|1408281.3.peg.1095"/>
<proteinExistence type="predicted"/>
<reference evidence="2 3" key="1">
    <citation type="submission" date="2014-09" db="EMBL/GenBank/DDBJ databases">
        <title>Complete genome sequence of Endomicrobium proavitum.</title>
        <authorList>
            <person name="Zheng H."/>
        </authorList>
    </citation>
    <scope>NUCLEOTIDE SEQUENCE [LARGE SCALE GENOMIC DNA]</scope>
    <source>
        <strain evidence="2 3">Rsa215</strain>
    </source>
</reference>
<dbReference type="Gene3D" id="1.10.3210.10">
    <property type="entry name" value="Hypothetical protein af1432"/>
    <property type="match status" value="1"/>
</dbReference>
<gene>
    <name evidence="2" type="ORF">Epro_1068</name>
</gene>
<keyword evidence="3" id="KW-1185">Reference proteome</keyword>
<dbReference type="RefSeq" id="WP_052571009.1">
    <property type="nucleotide sequence ID" value="NZ_CP009498.1"/>
</dbReference>
<feature type="domain" description="HD" evidence="1">
    <location>
        <begin position="20"/>
        <end position="117"/>
    </location>
</feature>